<dbReference type="PANTHER" id="PTHR40033">
    <property type="entry name" value="NA(+)-MALATE SYMPORTER"/>
    <property type="match status" value="1"/>
</dbReference>
<feature type="transmembrane region" description="Helical" evidence="1">
    <location>
        <begin position="313"/>
        <end position="330"/>
    </location>
</feature>
<feature type="transmembrane region" description="Helical" evidence="1">
    <location>
        <begin position="439"/>
        <end position="459"/>
    </location>
</feature>
<gene>
    <name evidence="2" type="primary">citS</name>
    <name evidence="2" type="ORF">Maq22A_1p31600</name>
</gene>
<feature type="transmembrane region" description="Helical" evidence="1">
    <location>
        <begin position="342"/>
        <end position="363"/>
    </location>
</feature>
<evidence type="ECO:0000313" key="3">
    <source>
        <dbReference type="Proteomes" id="UP000061432"/>
    </source>
</evidence>
<dbReference type="Proteomes" id="UP000061432">
    <property type="component" value="Plasmid pMaq22A_1p"/>
</dbReference>
<accession>A0A0C6FNA2</accession>
<dbReference type="GO" id="GO:0008514">
    <property type="term" value="F:organic anion transmembrane transporter activity"/>
    <property type="evidence" value="ECO:0007669"/>
    <property type="project" value="InterPro"/>
</dbReference>
<keyword evidence="2" id="KW-0614">Plasmid</keyword>
<dbReference type="RefSeq" id="WP_082742868.1">
    <property type="nucleotide sequence ID" value="NZ_AP014705.1"/>
</dbReference>
<protein>
    <submittedName>
        <fullName evidence="2">Malate permease</fullName>
    </submittedName>
</protein>
<dbReference type="EMBL" id="AP014705">
    <property type="protein sequence ID" value="BAQ48652.1"/>
    <property type="molecule type" value="Genomic_DNA"/>
</dbReference>
<reference evidence="3" key="2">
    <citation type="submission" date="2015-01" db="EMBL/GenBank/DDBJ databases">
        <title>Complete genome sequence of Methylobacterium aquaticum strain 22A.</title>
        <authorList>
            <person name="Tani A."/>
            <person name="Ogura Y."/>
            <person name="Hayashi T."/>
        </authorList>
    </citation>
    <scope>NUCLEOTIDE SEQUENCE [LARGE SCALE GENOMIC DNA]</scope>
    <source>
        <strain evidence="3">MA-22A</strain>
        <plasmid evidence="3">Plasmid pMaq22A_1p DNA</plasmid>
    </source>
</reference>
<dbReference type="InterPro" id="IPR004679">
    <property type="entry name" value="2-OHcarboxylate_transport"/>
</dbReference>
<feature type="transmembrane region" description="Helical" evidence="1">
    <location>
        <begin position="227"/>
        <end position="248"/>
    </location>
</feature>
<dbReference type="PATRIC" id="fig|270351.10.peg.5633"/>
<dbReference type="PANTHER" id="PTHR40033:SF1">
    <property type="entry name" value="CITRATE-SODIUM SYMPORTER"/>
    <property type="match status" value="1"/>
</dbReference>
<organism evidence="2 3">
    <name type="scientific">Methylobacterium aquaticum</name>
    <dbReference type="NCBI Taxonomy" id="270351"/>
    <lineage>
        <taxon>Bacteria</taxon>
        <taxon>Pseudomonadati</taxon>
        <taxon>Pseudomonadota</taxon>
        <taxon>Alphaproteobacteria</taxon>
        <taxon>Hyphomicrobiales</taxon>
        <taxon>Methylobacteriaceae</taxon>
        <taxon>Methylobacterium</taxon>
    </lineage>
</organism>
<keyword evidence="1" id="KW-0472">Membrane</keyword>
<feature type="transmembrane region" description="Helical" evidence="1">
    <location>
        <begin position="37"/>
        <end position="59"/>
    </location>
</feature>
<feature type="transmembrane region" description="Helical" evidence="1">
    <location>
        <begin position="375"/>
        <end position="395"/>
    </location>
</feature>
<dbReference type="PIRSF" id="PIRSF005348">
    <property type="entry name" value="YxkH"/>
    <property type="match status" value="1"/>
</dbReference>
<evidence type="ECO:0000313" key="2">
    <source>
        <dbReference type="EMBL" id="BAQ48652.1"/>
    </source>
</evidence>
<dbReference type="OrthoDB" id="8584824at2"/>
<keyword evidence="1" id="KW-1133">Transmembrane helix</keyword>
<dbReference type="GO" id="GO:0016020">
    <property type="term" value="C:membrane"/>
    <property type="evidence" value="ECO:0007669"/>
    <property type="project" value="InterPro"/>
</dbReference>
<reference evidence="2 3" key="1">
    <citation type="journal article" date="2015" name="Genome Announc.">
        <title>Complete Genome Sequence of Methylobacterium aquaticum Strain 22A, Isolated from Racomitrium japonicum Moss.</title>
        <authorList>
            <person name="Tani A."/>
            <person name="Ogura Y."/>
            <person name="Hayashi T."/>
            <person name="Kimbara K."/>
        </authorList>
    </citation>
    <scope>NUCLEOTIDE SEQUENCE [LARGE SCALE GENOMIC DNA]</scope>
    <source>
        <strain evidence="2 3">MA-22A</strain>
        <plasmid evidence="3">Plasmid pMaq22A_1p DNA</plasmid>
    </source>
</reference>
<feature type="transmembrane region" description="Helical" evidence="1">
    <location>
        <begin position="131"/>
        <end position="147"/>
    </location>
</feature>
<dbReference type="KEGG" id="maqu:Maq22A_1p31600"/>
<keyword evidence="1" id="KW-0812">Transmembrane</keyword>
<feature type="transmembrane region" description="Helical" evidence="1">
    <location>
        <begin position="287"/>
        <end position="307"/>
    </location>
</feature>
<sequence>MASGTVPLAKPGEAAAPAAVPASGKFWPHGWWRLMDIKIGIIPIPVYLILVVLLTILTLEREIKPDSPTMIAVLVLGGFTCAEIGKRLPILRNIGAGAIFATFIPSALAYYKLIPPQIEKSIIDFTKFTNFLYLYIAAIIVGSILGMDRGVLIKGFLKIFVPLGIGSIAAGIVGTLVGMALGLGAYHTFFFIVVPIMAGGVGEGAIPLSIGYAAILGASQGDLFAQVLPPVMLGSLTAIVFSGILNFVGKKYPHLTGEGRLQPGEHDDMDPKDEAVTAEKGGGAMDVSTIAAAGLTAVTLYLLGVMLHHVIGLPAPVAMLFLAVLAKLTSAVSPHLQAGGFVVYKFVQTGMTYPLLFAIGVSLTPWDKLMSAFTVPNLITIIATVFTLMITGAFVGRRLGMYPIEAAIVNACHSGQGGTGDVAILTAANRMQLMPFAQIATRIGGAVTVTAVLVVMRWIA</sequence>
<feature type="transmembrane region" description="Helical" evidence="1">
    <location>
        <begin position="159"/>
        <end position="182"/>
    </location>
</feature>
<evidence type="ECO:0000256" key="1">
    <source>
        <dbReference type="SAM" id="Phobius"/>
    </source>
</evidence>
<geneLocation type="plasmid" evidence="3">
    <name>pMaq22A_1p DNA</name>
</geneLocation>
<proteinExistence type="predicted"/>
<dbReference type="Pfam" id="PF03390">
    <property type="entry name" value="2HCT"/>
    <property type="match status" value="1"/>
</dbReference>
<name>A0A0C6FNA2_9HYPH</name>
<feature type="transmembrane region" description="Helical" evidence="1">
    <location>
        <begin position="94"/>
        <end position="111"/>
    </location>
</feature>
<dbReference type="AlphaFoldDB" id="A0A0C6FNA2"/>
<feature type="transmembrane region" description="Helical" evidence="1">
    <location>
        <begin position="189"/>
        <end position="215"/>
    </location>
</feature>